<dbReference type="EMBL" id="JABZMI010000128">
    <property type="protein sequence ID" value="MBF1164929.1"/>
    <property type="molecule type" value="Genomic_DNA"/>
</dbReference>
<gene>
    <name evidence="1" type="ORF">HXL68_07800</name>
</gene>
<reference evidence="1" key="1">
    <citation type="submission" date="2020-04" db="EMBL/GenBank/DDBJ databases">
        <title>Deep metagenomics examines the oral microbiome during advanced dental caries in children, revealing novel taxa and co-occurrences with host molecules.</title>
        <authorList>
            <person name="Baker J.L."/>
            <person name="Morton J.T."/>
            <person name="Dinis M."/>
            <person name="Alvarez R."/>
            <person name="Tran N.C."/>
            <person name="Knight R."/>
            <person name="Edlund A."/>
        </authorList>
    </citation>
    <scope>NUCLEOTIDE SEQUENCE</scope>
    <source>
        <strain evidence="1">JCVI_32_bin.24</strain>
    </source>
</reference>
<accession>A0A930BRR8</accession>
<evidence type="ECO:0000313" key="1">
    <source>
        <dbReference type="EMBL" id="MBF1164929.1"/>
    </source>
</evidence>
<name>A0A930BRR8_9RHOO</name>
<comment type="caution">
    <text evidence="1">The sequence shown here is derived from an EMBL/GenBank/DDBJ whole genome shotgun (WGS) entry which is preliminary data.</text>
</comment>
<dbReference type="InterPro" id="IPR006521">
    <property type="entry name" value="Tail_protein_I"/>
</dbReference>
<proteinExistence type="predicted"/>
<dbReference type="AlphaFoldDB" id="A0A930BRR8"/>
<dbReference type="Pfam" id="PF09684">
    <property type="entry name" value="Tail_P2_I"/>
    <property type="match status" value="1"/>
</dbReference>
<sequence>MPALPPALAGDERFALLCKLLWEQYGSLDIEKILVCLVDIVPEAMLPHLGDQFHIMGNEGWNLTSTVAQRRALIKRSIELHRTKGTPWAIKEALRALGFTDLQIVEHLPENDYDGSLAYDGGNTYGDFHWAQFRVDLNADDMRALTADDIARIVGAITEWKPARSHLVDVRYRGNDVEDAVTYREEDALNIEIDQADVHTWGRPLYDGSLAHDQGQPITYGGKFDYSGAQAHSGLTDEGEVYGEACEELEMSGVLEAEDRQQVFPLHGGEVDYSGIVTYGSEGVVALDLPMPIIVTRHREYDGTLSYSGDEEDYPYDGTYQHDGQIFYPGGITYSGDVITMLEA</sequence>
<protein>
    <submittedName>
        <fullName evidence="1">Phage tail protein</fullName>
    </submittedName>
</protein>
<evidence type="ECO:0000313" key="2">
    <source>
        <dbReference type="Proteomes" id="UP000718593"/>
    </source>
</evidence>
<dbReference type="Proteomes" id="UP000718593">
    <property type="component" value="Unassembled WGS sequence"/>
</dbReference>
<organism evidence="1 2">
    <name type="scientific">Dechloromonas agitata</name>
    <dbReference type="NCBI Taxonomy" id="73030"/>
    <lineage>
        <taxon>Bacteria</taxon>
        <taxon>Pseudomonadati</taxon>
        <taxon>Pseudomonadota</taxon>
        <taxon>Betaproteobacteria</taxon>
        <taxon>Rhodocyclales</taxon>
        <taxon>Azonexaceae</taxon>
        <taxon>Dechloromonas</taxon>
    </lineage>
</organism>